<dbReference type="InterPro" id="IPR017937">
    <property type="entry name" value="Thioredoxin_CS"/>
</dbReference>
<dbReference type="Pfam" id="PF00085">
    <property type="entry name" value="Thioredoxin"/>
    <property type="match status" value="1"/>
</dbReference>
<gene>
    <name evidence="2" type="ORF">POM88_011942</name>
</gene>
<evidence type="ECO:0000259" key="1">
    <source>
        <dbReference type="PROSITE" id="PS51352"/>
    </source>
</evidence>
<dbReference type="InterPro" id="IPR036249">
    <property type="entry name" value="Thioredoxin-like_sf"/>
</dbReference>
<sequence length="137" mass="15498">MGHCLCKSSRNDNDCDSYHFSKKTLRASNVSLITDHKQWEEKRSQADKASKIVLVNFSASWCGPCGDVLPLFCSLAKKYKSMMFLVVDVDELAEFSTSWGIRATPTIIFLKHGHEVDKLVGANKEELQRRTEIMARA</sequence>
<evidence type="ECO:0000313" key="3">
    <source>
        <dbReference type="Proteomes" id="UP001237642"/>
    </source>
</evidence>
<dbReference type="PROSITE" id="PS51352">
    <property type="entry name" value="THIOREDOXIN_2"/>
    <property type="match status" value="1"/>
</dbReference>
<dbReference type="InterPro" id="IPR013766">
    <property type="entry name" value="Thioredoxin_domain"/>
</dbReference>
<dbReference type="SUPFAM" id="SSF52833">
    <property type="entry name" value="Thioredoxin-like"/>
    <property type="match status" value="1"/>
</dbReference>
<dbReference type="EMBL" id="JAUIZM010000003">
    <property type="protein sequence ID" value="KAK1392886.1"/>
    <property type="molecule type" value="Genomic_DNA"/>
</dbReference>
<dbReference type="PROSITE" id="PS00194">
    <property type="entry name" value="THIOREDOXIN_1"/>
    <property type="match status" value="1"/>
</dbReference>
<evidence type="ECO:0000313" key="2">
    <source>
        <dbReference type="EMBL" id="KAK1392886.1"/>
    </source>
</evidence>
<dbReference type="Proteomes" id="UP001237642">
    <property type="component" value="Unassembled WGS sequence"/>
</dbReference>
<dbReference type="PRINTS" id="PR00421">
    <property type="entry name" value="THIOREDOXIN"/>
</dbReference>
<comment type="caution">
    <text evidence="2">The sequence shown here is derived from an EMBL/GenBank/DDBJ whole genome shotgun (WGS) entry which is preliminary data.</text>
</comment>
<dbReference type="Gene3D" id="3.40.30.10">
    <property type="entry name" value="Glutaredoxin"/>
    <property type="match status" value="1"/>
</dbReference>
<organism evidence="2 3">
    <name type="scientific">Heracleum sosnowskyi</name>
    <dbReference type="NCBI Taxonomy" id="360622"/>
    <lineage>
        <taxon>Eukaryota</taxon>
        <taxon>Viridiplantae</taxon>
        <taxon>Streptophyta</taxon>
        <taxon>Embryophyta</taxon>
        <taxon>Tracheophyta</taxon>
        <taxon>Spermatophyta</taxon>
        <taxon>Magnoliopsida</taxon>
        <taxon>eudicotyledons</taxon>
        <taxon>Gunneridae</taxon>
        <taxon>Pentapetalae</taxon>
        <taxon>asterids</taxon>
        <taxon>campanulids</taxon>
        <taxon>Apiales</taxon>
        <taxon>Apiaceae</taxon>
        <taxon>Apioideae</taxon>
        <taxon>apioid superclade</taxon>
        <taxon>Tordylieae</taxon>
        <taxon>Tordyliinae</taxon>
        <taxon>Heracleum</taxon>
    </lineage>
</organism>
<dbReference type="InterPro" id="IPR050620">
    <property type="entry name" value="Thioredoxin_H-type-like"/>
</dbReference>
<dbReference type="AlphaFoldDB" id="A0AAD8IWD4"/>
<protein>
    <submittedName>
        <fullName evidence="2">Thioredoxin domain-containing protein</fullName>
    </submittedName>
</protein>
<proteinExistence type="predicted"/>
<reference evidence="2" key="1">
    <citation type="submission" date="2023-02" db="EMBL/GenBank/DDBJ databases">
        <title>Genome of toxic invasive species Heracleum sosnowskyi carries increased number of genes despite the absence of recent whole-genome duplications.</title>
        <authorList>
            <person name="Schelkunov M."/>
            <person name="Shtratnikova V."/>
            <person name="Makarenko M."/>
            <person name="Klepikova A."/>
            <person name="Omelchenko D."/>
            <person name="Novikova G."/>
            <person name="Obukhova E."/>
            <person name="Bogdanov V."/>
            <person name="Penin A."/>
            <person name="Logacheva M."/>
        </authorList>
    </citation>
    <scope>NUCLEOTIDE SEQUENCE</scope>
    <source>
        <strain evidence="2">Hsosn_3</strain>
        <tissue evidence="2">Leaf</tissue>
    </source>
</reference>
<keyword evidence="3" id="KW-1185">Reference proteome</keyword>
<dbReference type="CDD" id="cd02947">
    <property type="entry name" value="TRX_family"/>
    <property type="match status" value="1"/>
</dbReference>
<name>A0AAD8IWD4_9APIA</name>
<dbReference type="PANTHER" id="PTHR10438">
    <property type="entry name" value="THIOREDOXIN"/>
    <property type="match status" value="1"/>
</dbReference>
<dbReference type="PANTHER" id="PTHR10438:SF394">
    <property type="entry name" value="THIOREDOXIN-LIKE PROTEIN CXXS2-RELATED"/>
    <property type="match status" value="1"/>
</dbReference>
<feature type="domain" description="Thioredoxin" evidence="1">
    <location>
        <begin position="21"/>
        <end position="136"/>
    </location>
</feature>
<accession>A0AAD8IWD4</accession>
<reference evidence="2" key="2">
    <citation type="submission" date="2023-05" db="EMBL/GenBank/DDBJ databases">
        <authorList>
            <person name="Schelkunov M.I."/>
        </authorList>
    </citation>
    <scope>NUCLEOTIDE SEQUENCE</scope>
    <source>
        <strain evidence="2">Hsosn_3</strain>
        <tissue evidence="2">Leaf</tissue>
    </source>
</reference>